<comment type="caution">
    <text evidence="8">The sequence shown here is derived from an EMBL/GenBank/DDBJ whole genome shotgun (WGS) entry which is preliminary data.</text>
</comment>
<dbReference type="SUPFAM" id="SSF56176">
    <property type="entry name" value="FAD-binding/transporter-associated domain-like"/>
    <property type="match status" value="1"/>
</dbReference>
<dbReference type="AlphaFoldDB" id="A0A9W4JS43"/>
<dbReference type="PANTHER" id="PTHR42973:SF39">
    <property type="entry name" value="FAD-BINDING PCMH-TYPE DOMAIN-CONTAINING PROTEIN"/>
    <property type="match status" value="1"/>
</dbReference>
<dbReference type="InterPro" id="IPR016166">
    <property type="entry name" value="FAD-bd_PCMH"/>
</dbReference>
<evidence type="ECO:0000313" key="8">
    <source>
        <dbReference type="EMBL" id="CAG8408308.1"/>
    </source>
</evidence>
<dbReference type="InterPro" id="IPR050416">
    <property type="entry name" value="FAD-linked_Oxidoreductase"/>
</dbReference>
<dbReference type="GO" id="GO:0071949">
    <property type="term" value="F:FAD binding"/>
    <property type="evidence" value="ECO:0007669"/>
    <property type="project" value="InterPro"/>
</dbReference>
<dbReference type="InterPro" id="IPR036318">
    <property type="entry name" value="FAD-bd_PCMH-like_sf"/>
</dbReference>
<feature type="signal peptide" evidence="6">
    <location>
        <begin position="1"/>
        <end position="19"/>
    </location>
</feature>
<evidence type="ECO:0000259" key="7">
    <source>
        <dbReference type="PROSITE" id="PS51387"/>
    </source>
</evidence>
<dbReference type="InterPro" id="IPR016169">
    <property type="entry name" value="FAD-bd_PCMH_sub2"/>
</dbReference>
<dbReference type="PANTHER" id="PTHR42973">
    <property type="entry name" value="BINDING OXIDOREDUCTASE, PUTATIVE (AFU_ORTHOLOGUE AFUA_1G17690)-RELATED"/>
    <property type="match status" value="1"/>
</dbReference>
<dbReference type="GO" id="GO:0016491">
    <property type="term" value="F:oxidoreductase activity"/>
    <property type="evidence" value="ECO:0007669"/>
    <property type="project" value="UniProtKB-KW"/>
</dbReference>
<gene>
    <name evidence="8" type="ORF">PSALAMII_LOCUS8877</name>
</gene>
<evidence type="ECO:0000313" key="9">
    <source>
        <dbReference type="Proteomes" id="UP001152646"/>
    </source>
</evidence>
<protein>
    <recommendedName>
        <fullName evidence="7">FAD-binding PCMH-type domain-containing protein</fullName>
    </recommendedName>
</protein>
<feature type="chain" id="PRO_5040841471" description="FAD-binding PCMH-type domain-containing protein" evidence="6">
    <location>
        <begin position="20"/>
        <end position="591"/>
    </location>
</feature>
<dbReference type="Proteomes" id="UP001152646">
    <property type="component" value="Unassembled WGS sequence"/>
</dbReference>
<name>A0A9W4JS43_9EURO</name>
<dbReference type="Pfam" id="PF01565">
    <property type="entry name" value="FAD_binding_4"/>
    <property type="match status" value="1"/>
</dbReference>
<dbReference type="InterPro" id="IPR012951">
    <property type="entry name" value="BBE"/>
</dbReference>
<feature type="domain" description="FAD-binding PCMH-type" evidence="7">
    <location>
        <begin position="127"/>
        <end position="306"/>
    </location>
</feature>
<reference evidence="8" key="1">
    <citation type="submission" date="2021-07" db="EMBL/GenBank/DDBJ databases">
        <authorList>
            <person name="Branca A.L. A."/>
        </authorList>
    </citation>
    <scope>NUCLEOTIDE SEQUENCE</scope>
</reference>
<evidence type="ECO:0000256" key="6">
    <source>
        <dbReference type="SAM" id="SignalP"/>
    </source>
</evidence>
<dbReference type="PROSITE" id="PS51387">
    <property type="entry name" value="FAD_PCMH"/>
    <property type="match status" value="1"/>
</dbReference>
<dbReference type="InterPro" id="IPR006094">
    <property type="entry name" value="Oxid_FAD_bind_N"/>
</dbReference>
<dbReference type="OrthoDB" id="4777690at2759"/>
<proteinExistence type="inferred from homology"/>
<keyword evidence="3" id="KW-0285">Flavoprotein</keyword>
<dbReference type="EMBL" id="CAJVPA010000217">
    <property type="protein sequence ID" value="CAG8408308.1"/>
    <property type="molecule type" value="Genomic_DNA"/>
</dbReference>
<keyword evidence="5" id="KW-0560">Oxidoreductase</keyword>
<dbReference type="Gene3D" id="3.30.465.10">
    <property type="match status" value="2"/>
</dbReference>
<comment type="similarity">
    <text evidence="2">Belongs to the oxygen-dependent FAD-linked oxidoreductase family.</text>
</comment>
<accession>A0A9W4JS43</accession>
<evidence type="ECO:0000256" key="4">
    <source>
        <dbReference type="ARBA" id="ARBA00022827"/>
    </source>
</evidence>
<sequence>MRLAFWSLVIATLSSGIHASNSEPDCKCGPSDPCWPSLQEWDALNKTVSGRLLKTVPPAVVCYRSREEYNVEKCKKILNEWTTDTFHSGNPFSVHDPTWSWDACPPLYSDGTGISGDPDAESKGCSLGTLSPYVINATTAKHIQSALKFATKKNLRINLKNTGHNPEKSSAYGSLGIWTHNMKDFKFHKSFKSCANAERHMAGTVGAGFQDGELFEAMSKHDAISVGGTNMDVGVAGWSMAGGHGYGSGIYGMGADNIIEAEVVTPQGDLVKVNECENQDLFWAIRGGGGSTFGVIISMTVKAYPMPSVAVVTFDVSPKNGTSPKQWWHTVARVHQEMADLQDLGYAGYYTITGNPMLWHNTVFVYNATGADDARNKTLPLESALKKVDSFVDTEISQLYMPSWYQLIQRLGSLTESTETGKTQSIRASRLITRKAIEDVDLFPRTLENVGPKIFEPKTGVTHPKLSGTMTIGKTPVENALNPVWRDTVVHLISEQRWNDTLPNDIAEKTIDSMVWDKGYALRQLAPDSGAYINEADPYEPNWQWSLFGPNYHRLLSIKEKYDPDSLFWCRNCVGSEQFAQKNNGSLCRAV</sequence>
<organism evidence="8 9">
    <name type="scientific">Penicillium salamii</name>
    <dbReference type="NCBI Taxonomy" id="1612424"/>
    <lineage>
        <taxon>Eukaryota</taxon>
        <taxon>Fungi</taxon>
        <taxon>Dikarya</taxon>
        <taxon>Ascomycota</taxon>
        <taxon>Pezizomycotina</taxon>
        <taxon>Eurotiomycetes</taxon>
        <taxon>Eurotiomycetidae</taxon>
        <taxon>Eurotiales</taxon>
        <taxon>Aspergillaceae</taxon>
        <taxon>Penicillium</taxon>
    </lineage>
</organism>
<evidence type="ECO:0000256" key="5">
    <source>
        <dbReference type="ARBA" id="ARBA00023002"/>
    </source>
</evidence>
<keyword evidence="6" id="KW-0732">Signal</keyword>
<evidence type="ECO:0000256" key="1">
    <source>
        <dbReference type="ARBA" id="ARBA00001974"/>
    </source>
</evidence>
<dbReference type="Pfam" id="PF08031">
    <property type="entry name" value="BBE"/>
    <property type="match status" value="1"/>
</dbReference>
<keyword evidence="4" id="KW-0274">FAD</keyword>
<evidence type="ECO:0000256" key="2">
    <source>
        <dbReference type="ARBA" id="ARBA00005466"/>
    </source>
</evidence>
<comment type="cofactor">
    <cofactor evidence="1">
        <name>FAD</name>
        <dbReference type="ChEBI" id="CHEBI:57692"/>
    </cofactor>
</comment>
<evidence type="ECO:0000256" key="3">
    <source>
        <dbReference type="ARBA" id="ARBA00022630"/>
    </source>
</evidence>